<evidence type="ECO:0000256" key="1">
    <source>
        <dbReference type="SAM" id="MobiDB-lite"/>
    </source>
</evidence>
<sequence>MHRRMIAVLTIATVSVMPLAGCATAQPAPEPTTAETSAPSPDPTPTQETDEPDPEDPSTWLVSDEGIGPIETGGDFEATLSALPTSWMNDENCSWTAWWNAQDQSYNVNFARGTTTETDPIMVVSASAADPVTPGVGPRTEEGLGIGSTEDEILAQYPDAVEGTAPIGEGTWLSVQGDTAKIFFEFYTTSSEQANAVTVTTADQPPYEVCG</sequence>
<feature type="signal peptide" evidence="2">
    <location>
        <begin position="1"/>
        <end position="25"/>
    </location>
</feature>
<dbReference type="EMBL" id="BMCM01000003">
    <property type="protein sequence ID" value="GGD80727.1"/>
    <property type="molecule type" value="Genomic_DNA"/>
</dbReference>
<evidence type="ECO:0000313" key="3">
    <source>
        <dbReference type="EMBL" id="GGD80727.1"/>
    </source>
</evidence>
<accession>A0ABQ1RSJ8</accession>
<feature type="compositionally biased region" description="Low complexity" evidence="1">
    <location>
        <begin position="23"/>
        <end position="39"/>
    </location>
</feature>
<gene>
    <name evidence="3" type="ORF">GCM10007269_24440</name>
</gene>
<protein>
    <recommendedName>
        <fullName evidence="5">Lipoprotein</fullName>
    </recommendedName>
</protein>
<evidence type="ECO:0000313" key="4">
    <source>
        <dbReference type="Proteomes" id="UP000629365"/>
    </source>
</evidence>
<keyword evidence="2" id="KW-0732">Signal</keyword>
<evidence type="ECO:0008006" key="5">
    <source>
        <dbReference type="Google" id="ProtNLM"/>
    </source>
</evidence>
<reference evidence="4" key="1">
    <citation type="journal article" date="2019" name="Int. J. Syst. Evol. Microbiol.">
        <title>The Global Catalogue of Microorganisms (GCM) 10K type strain sequencing project: providing services to taxonomists for standard genome sequencing and annotation.</title>
        <authorList>
            <consortium name="The Broad Institute Genomics Platform"/>
            <consortium name="The Broad Institute Genome Sequencing Center for Infectious Disease"/>
            <person name="Wu L."/>
            <person name="Ma J."/>
        </authorList>
    </citation>
    <scope>NUCLEOTIDE SEQUENCE [LARGE SCALE GENOMIC DNA]</scope>
    <source>
        <strain evidence="4">CCM 7640</strain>
    </source>
</reference>
<feature type="chain" id="PRO_5046456718" description="Lipoprotein" evidence="2">
    <location>
        <begin position="26"/>
        <end position="211"/>
    </location>
</feature>
<organism evidence="3 4">
    <name type="scientific">Microbacterium murale</name>
    <dbReference type="NCBI Taxonomy" id="1081040"/>
    <lineage>
        <taxon>Bacteria</taxon>
        <taxon>Bacillati</taxon>
        <taxon>Actinomycetota</taxon>
        <taxon>Actinomycetes</taxon>
        <taxon>Micrococcales</taxon>
        <taxon>Microbacteriaceae</taxon>
        <taxon>Microbacterium</taxon>
    </lineage>
</organism>
<feature type="region of interest" description="Disordered" evidence="1">
    <location>
        <begin position="23"/>
        <end position="75"/>
    </location>
</feature>
<keyword evidence="4" id="KW-1185">Reference proteome</keyword>
<evidence type="ECO:0000256" key="2">
    <source>
        <dbReference type="SAM" id="SignalP"/>
    </source>
</evidence>
<dbReference type="RefSeq" id="WP_188436831.1">
    <property type="nucleotide sequence ID" value="NZ_BMCM01000003.1"/>
</dbReference>
<dbReference type="Proteomes" id="UP000629365">
    <property type="component" value="Unassembled WGS sequence"/>
</dbReference>
<comment type="caution">
    <text evidence="3">The sequence shown here is derived from an EMBL/GenBank/DDBJ whole genome shotgun (WGS) entry which is preliminary data.</text>
</comment>
<proteinExistence type="predicted"/>
<name>A0ABQ1RSJ8_9MICO</name>